<feature type="domain" description="Tyrosine-protein phosphatase" evidence="1">
    <location>
        <begin position="24"/>
        <end position="202"/>
    </location>
</feature>
<evidence type="ECO:0000259" key="1">
    <source>
        <dbReference type="PROSITE" id="PS50055"/>
    </source>
</evidence>
<dbReference type="InterPro" id="IPR000242">
    <property type="entry name" value="PTP_cat"/>
</dbReference>
<evidence type="ECO:0000313" key="2">
    <source>
        <dbReference type="EMBL" id="CAL1299934.1"/>
    </source>
</evidence>
<dbReference type="SUPFAM" id="SSF52799">
    <property type="entry name" value="(Phosphotyrosine protein) phosphatases II"/>
    <property type="match status" value="1"/>
</dbReference>
<reference evidence="2 3" key="1">
    <citation type="submission" date="2024-04" db="EMBL/GenBank/DDBJ databases">
        <authorList>
            <person name="Rising A."/>
            <person name="Reimegard J."/>
            <person name="Sonavane S."/>
            <person name="Akerstrom W."/>
            <person name="Nylinder S."/>
            <person name="Hedman E."/>
            <person name="Kallberg Y."/>
        </authorList>
    </citation>
    <scope>NUCLEOTIDE SEQUENCE [LARGE SCALE GENOMIC DNA]</scope>
</reference>
<dbReference type="PRINTS" id="PR00700">
    <property type="entry name" value="PRTYPHPHTASE"/>
</dbReference>
<evidence type="ECO:0000313" key="3">
    <source>
        <dbReference type="Proteomes" id="UP001497382"/>
    </source>
</evidence>
<dbReference type="PROSITE" id="PS50055">
    <property type="entry name" value="TYR_PHOSPHATASE_PTP"/>
    <property type="match status" value="1"/>
</dbReference>
<dbReference type="Pfam" id="PF00102">
    <property type="entry name" value="Y_phosphatase"/>
    <property type="match status" value="1"/>
</dbReference>
<proteinExistence type="predicted"/>
<keyword evidence="3" id="KW-1185">Reference proteome</keyword>
<comment type="caution">
    <text evidence="2">The sequence shown here is derived from an EMBL/GenBank/DDBJ whole genome shotgun (WGS) entry which is preliminary data.</text>
</comment>
<dbReference type="PANTHER" id="PTHR19134">
    <property type="entry name" value="RECEPTOR-TYPE TYROSINE-PROTEIN PHOSPHATASE"/>
    <property type="match status" value="1"/>
</dbReference>
<feature type="non-terminal residue" evidence="2">
    <location>
        <position position="1"/>
    </location>
</feature>
<name>A0AAV2BVQ0_9ARAC</name>
<dbReference type="EMBL" id="CAXIEN010000524">
    <property type="protein sequence ID" value="CAL1299934.1"/>
    <property type="molecule type" value="Genomic_DNA"/>
</dbReference>
<dbReference type="SMART" id="SM00194">
    <property type="entry name" value="PTPc"/>
    <property type="match status" value="1"/>
</dbReference>
<feature type="non-terminal residue" evidence="2">
    <location>
        <position position="202"/>
    </location>
</feature>
<gene>
    <name evidence="2" type="ORF">LARSCL_LOCUS21644</name>
</gene>
<dbReference type="Proteomes" id="UP001497382">
    <property type="component" value="Unassembled WGS sequence"/>
</dbReference>
<organism evidence="2 3">
    <name type="scientific">Larinioides sclopetarius</name>
    <dbReference type="NCBI Taxonomy" id="280406"/>
    <lineage>
        <taxon>Eukaryota</taxon>
        <taxon>Metazoa</taxon>
        <taxon>Ecdysozoa</taxon>
        <taxon>Arthropoda</taxon>
        <taxon>Chelicerata</taxon>
        <taxon>Arachnida</taxon>
        <taxon>Araneae</taxon>
        <taxon>Araneomorphae</taxon>
        <taxon>Entelegynae</taxon>
        <taxon>Araneoidea</taxon>
        <taxon>Araneidae</taxon>
        <taxon>Larinioides</taxon>
    </lineage>
</organism>
<accession>A0AAV2BVQ0</accession>
<dbReference type="InterPro" id="IPR029021">
    <property type="entry name" value="Prot-tyrosine_phosphatase-like"/>
</dbReference>
<dbReference type="PANTHER" id="PTHR19134:SF553">
    <property type="entry name" value="TYROSINE-PROTEIN PHOSPHATASE 10D-RELATED"/>
    <property type="match status" value="1"/>
</dbReference>
<dbReference type="Gene3D" id="3.90.190.10">
    <property type="entry name" value="Protein tyrosine phosphatase superfamily"/>
    <property type="match status" value="1"/>
</dbReference>
<dbReference type="AlphaFoldDB" id="A0AAV2BVQ0"/>
<dbReference type="GO" id="GO:0004725">
    <property type="term" value="F:protein tyrosine phosphatase activity"/>
    <property type="evidence" value="ECO:0007669"/>
    <property type="project" value="InterPro"/>
</dbReference>
<sequence length="202" mass="23666">FLSSCISVRSSFHQHANLDNEIIKVPLLRIQVPSNLRHFDSKMIKMDFFDWLTVYEHEKQVMNFVMGLTREREYIATQGPVRSSVFDFWHMKVQENTSKIVMLANLVEGNQEKVAKYWPDDARAYGDVIVTKLAEKQMENFGQTVRVFGLQYKEESGFRIVHHLHFTEWPDNATPDRSRLLAFIEEIRRFQADSIAPICAHC</sequence>
<dbReference type="CDD" id="cd00047">
    <property type="entry name" value="PTPc"/>
    <property type="match status" value="1"/>
</dbReference>
<dbReference type="InterPro" id="IPR050348">
    <property type="entry name" value="Protein-Tyr_Phosphatase"/>
</dbReference>
<protein>
    <recommendedName>
        <fullName evidence="1">Tyrosine-protein phosphatase domain-containing protein</fullName>
    </recommendedName>
</protein>